<evidence type="ECO:0000313" key="7">
    <source>
        <dbReference type="EMBL" id="OAS24355.1"/>
    </source>
</evidence>
<dbReference type="Pfam" id="PF07690">
    <property type="entry name" value="MFS_1"/>
    <property type="match status" value="1"/>
</dbReference>
<dbReference type="STRING" id="427683.A5481_14240"/>
<feature type="transmembrane region" description="Helical" evidence="5">
    <location>
        <begin position="19"/>
        <end position="36"/>
    </location>
</feature>
<feature type="transmembrane region" description="Helical" evidence="5">
    <location>
        <begin position="275"/>
        <end position="295"/>
    </location>
</feature>
<accession>A0A179SC28</accession>
<evidence type="ECO:0000259" key="6">
    <source>
        <dbReference type="PROSITE" id="PS50850"/>
    </source>
</evidence>
<evidence type="ECO:0000256" key="1">
    <source>
        <dbReference type="ARBA" id="ARBA00004141"/>
    </source>
</evidence>
<feature type="transmembrane region" description="Helical" evidence="5">
    <location>
        <begin position="95"/>
        <end position="115"/>
    </location>
</feature>
<comment type="subcellular location">
    <subcellularLocation>
        <location evidence="1">Membrane</location>
        <topology evidence="1">Multi-pass membrane protein</topology>
    </subcellularLocation>
</comment>
<keyword evidence="2 5" id="KW-0812">Transmembrane</keyword>
<dbReference type="InterPro" id="IPR011701">
    <property type="entry name" value="MFS"/>
</dbReference>
<comment type="caution">
    <text evidence="7">The sequence shown here is derived from an EMBL/GenBank/DDBJ whole genome shotgun (WGS) entry which is preliminary data.</text>
</comment>
<dbReference type="CDD" id="cd17319">
    <property type="entry name" value="MFS_ExuT_GudP_like"/>
    <property type="match status" value="1"/>
</dbReference>
<protein>
    <submittedName>
        <fullName evidence="7">MFS transporter</fullName>
    </submittedName>
</protein>
<feature type="transmembrane region" description="Helical" evidence="5">
    <location>
        <begin position="154"/>
        <end position="172"/>
    </location>
</feature>
<reference evidence="7 8" key="1">
    <citation type="submission" date="2016-04" db="EMBL/GenBank/DDBJ databases">
        <authorList>
            <person name="Evans L.H."/>
            <person name="Alamgir A."/>
            <person name="Owens N."/>
            <person name="Weber N.D."/>
            <person name="Virtaneva K."/>
            <person name="Barbian K."/>
            <person name="Babar A."/>
            <person name="Rosenke K."/>
        </authorList>
    </citation>
    <scope>NUCLEOTIDE SEQUENCE [LARGE SCALE GENOMIC DNA]</scope>
    <source>
        <strain evidence="7 8">PMB02</strain>
    </source>
</reference>
<feature type="transmembrane region" description="Helical" evidence="5">
    <location>
        <begin position="307"/>
        <end position="327"/>
    </location>
</feature>
<evidence type="ECO:0000256" key="4">
    <source>
        <dbReference type="ARBA" id="ARBA00023136"/>
    </source>
</evidence>
<dbReference type="AlphaFoldDB" id="A0A179SC28"/>
<sequence>MDATIAGPAAAASAAATRVRWRIFAVVFALVVINLIDRTALSIAMPTIAREFDLSPTMQGVILSAFFWTYALLQVPGGWLIDRYGPRRLMAGATIAWGLFQSLAAVATGGLSLLLTRLGLGAAEAPLFPAGAKLNAIWLSPQERARGAVLMDSGSPLGAAFGGVIISFLILALESWRLAFLAAGLGTIALGALAWRTLRDDPAMHPQVNAAELAAIRAVPEGQRAAEVPPRIAARSLAGLMLGRMAWAMINFGLLTWGPSYLAQARGFDLKQMGSATFVIFLAGMTGSLFAGFTADALFSRGWSRAAVYRGMLGFSGLAIFATFVALPRVTDPVGAVALLSVTLFFLYWGSLYWSLPPLLAPKDKVGLVGGIMNFAGSASGIAVPILTGVILQATGAYLAVLMFFAACALVYVAGTMLIAYPPSRS</sequence>
<dbReference type="InterPro" id="IPR036259">
    <property type="entry name" value="MFS_trans_sf"/>
</dbReference>
<feature type="transmembrane region" description="Helical" evidence="5">
    <location>
        <begin position="245"/>
        <end position="263"/>
    </location>
</feature>
<dbReference type="RefSeq" id="WP_048433915.1">
    <property type="nucleotide sequence ID" value="NZ_LWHQ01000025.1"/>
</dbReference>
<evidence type="ECO:0000313" key="8">
    <source>
        <dbReference type="Proteomes" id="UP000078316"/>
    </source>
</evidence>
<evidence type="ECO:0000256" key="5">
    <source>
        <dbReference type="SAM" id="Phobius"/>
    </source>
</evidence>
<keyword evidence="3 5" id="KW-1133">Transmembrane helix</keyword>
<dbReference type="Gene3D" id="1.20.1250.20">
    <property type="entry name" value="MFS general substrate transporter like domains"/>
    <property type="match status" value="2"/>
</dbReference>
<dbReference type="PANTHER" id="PTHR11662">
    <property type="entry name" value="SOLUTE CARRIER FAMILY 17"/>
    <property type="match status" value="1"/>
</dbReference>
<feature type="domain" description="Major facilitator superfamily (MFS) profile" evidence="6">
    <location>
        <begin position="23"/>
        <end position="424"/>
    </location>
</feature>
<dbReference type="Proteomes" id="UP000078316">
    <property type="component" value="Unassembled WGS sequence"/>
</dbReference>
<feature type="transmembrane region" description="Helical" evidence="5">
    <location>
        <begin position="366"/>
        <end position="392"/>
    </location>
</feature>
<feature type="transmembrane region" description="Helical" evidence="5">
    <location>
        <begin position="178"/>
        <end position="195"/>
    </location>
</feature>
<dbReference type="PANTHER" id="PTHR11662:SF399">
    <property type="entry name" value="FI19708P1-RELATED"/>
    <property type="match status" value="1"/>
</dbReference>
<dbReference type="InterPro" id="IPR050382">
    <property type="entry name" value="MFS_Na/Anion_cotransporter"/>
</dbReference>
<name>A0A179SC28_9HYPH</name>
<dbReference type="EMBL" id="LWHQ01000025">
    <property type="protein sequence ID" value="OAS24355.1"/>
    <property type="molecule type" value="Genomic_DNA"/>
</dbReference>
<feature type="transmembrane region" description="Helical" evidence="5">
    <location>
        <begin position="333"/>
        <end position="354"/>
    </location>
</feature>
<dbReference type="OrthoDB" id="272777at2"/>
<dbReference type="GO" id="GO:0022857">
    <property type="term" value="F:transmembrane transporter activity"/>
    <property type="evidence" value="ECO:0007669"/>
    <property type="project" value="InterPro"/>
</dbReference>
<organism evidence="7 8">
    <name type="scientific">Methylobacterium platani</name>
    <dbReference type="NCBI Taxonomy" id="427683"/>
    <lineage>
        <taxon>Bacteria</taxon>
        <taxon>Pseudomonadati</taxon>
        <taxon>Pseudomonadota</taxon>
        <taxon>Alphaproteobacteria</taxon>
        <taxon>Hyphomicrobiales</taxon>
        <taxon>Methylobacteriaceae</taxon>
        <taxon>Methylobacterium</taxon>
    </lineage>
</organism>
<feature type="transmembrane region" description="Helical" evidence="5">
    <location>
        <begin position="398"/>
        <end position="421"/>
    </location>
</feature>
<dbReference type="SUPFAM" id="SSF103473">
    <property type="entry name" value="MFS general substrate transporter"/>
    <property type="match status" value="1"/>
</dbReference>
<gene>
    <name evidence="7" type="ORF">A5481_14240</name>
</gene>
<keyword evidence="4 5" id="KW-0472">Membrane</keyword>
<dbReference type="PROSITE" id="PS50850">
    <property type="entry name" value="MFS"/>
    <property type="match status" value="1"/>
</dbReference>
<feature type="transmembrane region" description="Helical" evidence="5">
    <location>
        <begin position="57"/>
        <end position="75"/>
    </location>
</feature>
<proteinExistence type="predicted"/>
<evidence type="ECO:0000256" key="2">
    <source>
        <dbReference type="ARBA" id="ARBA00022692"/>
    </source>
</evidence>
<evidence type="ECO:0000256" key="3">
    <source>
        <dbReference type="ARBA" id="ARBA00022989"/>
    </source>
</evidence>
<dbReference type="GO" id="GO:0016020">
    <property type="term" value="C:membrane"/>
    <property type="evidence" value="ECO:0007669"/>
    <property type="project" value="UniProtKB-SubCell"/>
</dbReference>
<dbReference type="InterPro" id="IPR020846">
    <property type="entry name" value="MFS_dom"/>
</dbReference>